<keyword evidence="6 12" id="KW-0812">Transmembrane</keyword>
<dbReference type="Pfam" id="PF13807">
    <property type="entry name" value="GNVR"/>
    <property type="match status" value="1"/>
</dbReference>
<dbReference type="Proteomes" id="UP001227831">
    <property type="component" value="Unassembled WGS sequence"/>
</dbReference>
<dbReference type="PANTHER" id="PTHR32309">
    <property type="entry name" value="TYROSINE-PROTEIN KINASE"/>
    <property type="match status" value="1"/>
</dbReference>
<evidence type="ECO:0000256" key="6">
    <source>
        <dbReference type="ARBA" id="ARBA00022692"/>
    </source>
</evidence>
<dbReference type="RefSeq" id="WP_308703467.1">
    <property type="nucleotide sequence ID" value="NZ_JAVCWF010000001.1"/>
</dbReference>
<keyword evidence="7" id="KW-0972">Capsule biogenesis/degradation</keyword>
<evidence type="ECO:0000256" key="11">
    <source>
        <dbReference type="ARBA" id="ARBA00045736"/>
    </source>
</evidence>
<evidence type="ECO:0000256" key="10">
    <source>
        <dbReference type="ARBA" id="ARBA00023169"/>
    </source>
</evidence>
<comment type="subcellular location">
    <subcellularLocation>
        <location evidence="1">Cell membrane</location>
        <topology evidence="1">Multi-pass membrane protein</topology>
    </subcellularLocation>
</comment>
<feature type="transmembrane region" description="Helical" evidence="12">
    <location>
        <begin position="175"/>
        <end position="195"/>
    </location>
</feature>
<evidence type="ECO:0000259" key="13">
    <source>
        <dbReference type="Pfam" id="PF02706"/>
    </source>
</evidence>
<feature type="domain" description="Tyrosine-protein kinase G-rich" evidence="14">
    <location>
        <begin position="128"/>
        <end position="196"/>
    </location>
</feature>
<comment type="function">
    <text evidence="11">Required for CpsD phosphorylation. Involved in the regulation of capsular polysaccharide biosynthesis. May be part of a complex that directs the coordinated polymerization and export to the cell surface of the capsular polysaccharide.</text>
</comment>
<evidence type="ECO:0000256" key="5">
    <source>
        <dbReference type="ARBA" id="ARBA00022475"/>
    </source>
</evidence>
<dbReference type="EMBL" id="JAVCWF010000001">
    <property type="protein sequence ID" value="MDQ7937744.1"/>
    <property type="molecule type" value="Genomic_DNA"/>
</dbReference>
<protein>
    <recommendedName>
        <fullName evidence="4">Capsular polysaccharide biosynthesis protein CpsC</fullName>
    </recommendedName>
</protein>
<comment type="similarity">
    <text evidence="3">Belongs to the CpsC/CapA family.</text>
</comment>
<keyword evidence="10" id="KW-0270">Exopolysaccharide synthesis</keyword>
<evidence type="ECO:0000313" key="15">
    <source>
        <dbReference type="EMBL" id="MDQ7937744.1"/>
    </source>
</evidence>
<dbReference type="InterPro" id="IPR003856">
    <property type="entry name" value="LPS_length_determ_N"/>
</dbReference>
<evidence type="ECO:0000256" key="7">
    <source>
        <dbReference type="ARBA" id="ARBA00022903"/>
    </source>
</evidence>
<comment type="pathway">
    <text evidence="2">Capsule biogenesis; capsule polysaccharide biosynthesis.</text>
</comment>
<reference evidence="15 16" key="1">
    <citation type="journal article" date="2023" name="Int. J. Syst. Evol. Microbiol.">
        <title>Lactiplantibacillus brownii sp. nov., a novel psychrotolerant species isolated from sauerkraut.</title>
        <authorList>
            <person name="Heng Y.C."/>
            <person name="Silvaraju S."/>
            <person name="Lee J.K.Y."/>
            <person name="Kittelmann S."/>
        </authorList>
    </citation>
    <scope>NUCLEOTIDE SEQUENCE [LARGE SCALE GENOMIC DNA]</scope>
    <source>
        <strain evidence="15 16">WILCCON 0030</strain>
    </source>
</reference>
<organism evidence="15 16">
    <name type="scientific">Lactiplantibacillus brownii</name>
    <dbReference type="NCBI Taxonomy" id="3069269"/>
    <lineage>
        <taxon>Bacteria</taxon>
        <taxon>Bacillati</taxon>
        <taxon>Bacillota</taxon>
        <taxon>Bacilli</taxon>
        <taxon>Lactobacillales</taxon>
        <taxon>Lactobacillaceae</taxon>
        <taxon>Lactiplantibacillus</taxon>
    </lineage>
</organism>
<evidence type="ECO:0000313" key="16">
    <source>
        <dbReference type="Proteomes" id="UP001227831"/>
    </source>
</evidence>
<evidence type="ECO:0000256" key="4">
    <source>
        <dbReference type="ARBA" id="ARBA00020739"/>
    </source>
</evidence>
<dbReference type="InterPro" id="IPR032807">
    <property type="entry name" value="GNVR"/>
</dbReference>
<name>A0ABU1A9Y2_9LACO</name>
<comment type="caution">
    <text evidence="15">The sequence shown here is derived from an EMBL/GenBank/DDBJ whole genome shotgun (WGS) entry which is preliminary data.</text>
</comment>
<evidence type="ECO:0000256" key="1">
    <source>
        <dbReference type="ARBA" id="ARBA00004651"/>
    </source>
</evidence>
<evidence type="ECO:0000256" key="8">
    <source>
        <dbReference type="ARBA" id="ARBA00022989"/>
    </source>
</evidence>
<feature type="transmembrane region" description="Helical" evidence="12">
    <location>
        <begin position="21"/>
        <end position="40"/>
    </location>
</feature>
<keyword evidence="8 12" id="KW-1133">Transmembrane helix</keyword>
<evidence type="ECO:0000256" key="2">
    <source>
        <dbReference type="ARBA" id="ARBA00005132"/>
    </source>
</evidence>
<sequence>MDQAVSFDFFIRLVRKYWRALIAWTVAGFLVAAGITFFVITPQYKSSVQILVSRHSENAATQYTDQQADVQMITTYKELITNQVILNPARKALQKQYGFTRSLGSLKNEVSVSSTQNSQVFSIDVTDSDATQGAEIANQVAKSFKQQVKKIIKVNNVTIVSPASPANAPASPKKAINLLIGLVAGLLLGFVYASVRILTDRRVHDIDFLTDELGLTSLGQVNHQHHHNHVSQQVTKLQNNQMDEDADQKVRQTRRRV</sequence>
<accession>A0ABU1A9Y2</accession>
<keyword evidence="5" id="KW-1003">Cell membrane</keyword>
<evidence type="ECO:0000259" key="14">
    <source>
        <dbReference type="Pfam" id="PF13807"/>
    </source>
</evidence>
<proteinExistence type="inferred from homology"/>
<dbReference type="PANTHER" id="PTHR32309:SF13">
    <property type="entry name" value="FERRIC ENTEROBACTIN TRANSPORT PROTEIN FEPE"/>
    <property type="match status" value="1"/>
</dbReference>
<keyword evidence="9 12" id="KW-0472">Membrane</keyword>
<evidence type="ECO:0000256" key="9">
    <source>
        <dbReference type="ARBA" id="ARBA00023136"/>
    </source>
</evidence>
<gene>
    <name evidence="15" type="ORF">RA086_09000</name>
</gene>
<dbReference type="Pfam" id="PF02706">
    <property type="entry name" value="Wzz"/>
    <property type="match status" value="1"/>
</dbReference>
<evidence type="ECO:0000256" key="12">
    <source>
        <dbReference type="SAM" id="Phobius"/>
    </source>
</evidence>
<keyword evidence="16" id="KW-1185">Reference proteome</keyword>
<dbReference type="InterPro" id="IPR050445">
    <property type="entry name" value="Bact_polysacc_biosynth/exp"/>
</dbReference>
<feature type="domain" description="Polysaccharide chain length determinant N-terminal" evidence="13">
    <location>
        <begin position="11"/>
        <end position="90"/>
    </location>
</feature>
<evidence type="ECO:0000256" key="3">
    <source>
        <dbReference type="ARBA" id="ARBA00006683"/>
    </source>
</evidence>